<dbReference type="GeneID" id="14017082"/>
<dbReference type="InterPro" id="IPR027417">
    <property type="entry name" value="P-loop_NTPase"/>
</dbReference>
<sequence length="349" mass="39043">MCTRDEAIDTIASSNKRIHKHGVYKMQVTIKNGLYFGNVVNGTFETNGNTWWDASENDPREGKVNAVLKGKSRMVWVNRNDIVITESFAGVAQTDVAEETVDEMRSRIAKRFDVMDKMTVGLVKGTIRSLIISGAPGIGKTFSLEKKLKQADEVGEISFSSIKGKCSPIGLYIHLWENRDEDCVVLLDDVDVFSNEDTLNVLKAALDTGEERIITWGTASNYLAERDIPNNFEFKGSIVFITNADIDAEIDRGTKLAPHLDALQSRSIYLDLGVHTSREIMVRVEDVITKTDMLQKRGLSEAQVVNALEWMKENVDRLRSVSLRTALYLGDFINTDSDWADVAEVTLLK</sequence>
<dbReference type="Proteomes" id="UP000003289">
    <property type="component" value="Segment"/>
</dbReference>
<evidence type="ECO:0000313" key="2">
    <source>
        <dbReference type="Proteomes" id="UP000003289"/>
    </source>
</evidence>
<proteinExistence type="predicted"/>
<dbReference type="KEGG" id="vg:14017082"/>
<dbReference type="EMBL" id="JN377894">
    <property type="protein sequence ID" value="AFQ97297.1"/>
    <property type="molecule type" value="Genomic_DNA"/>
</dbReference>
<keyword evidence="2" id="KW-1185">Reference proteome</keyword>
<dbReference type="SUPFAM" id="SSF52540">
    <property type="entry name" value="P-loop containing nucleoside triphosphate hydrolases"/>
    <property type="match status" value="1"/>
</dbReference>
<organism evidence="1 2">
    <name type="scientific">Aeromonas phage Aes508</name>
    <dbReference type="NCBI Taxonomy" id="1198013"/>
    <lineage>
        <taxon>Viruses</taxon>
        <taxon>Duplodnaviria</taxon>
        <taxon>Heunggongvirae</taxon>
        <taxon>Uroviricota</taxon>
        <taxon>Caudoviricetes</taxon>
        <taxon>Pantevenvirales</taxon>
        <taxon>Straboviridae</taxon>
        <taxon>Tulanevirus</taxon>
        <taxon>Tulanevirus aes508</taxon>
    </lineage>
</organism>
<reference evidence="1 2" key="1">
    <citation type="submission" date="2011-07" db="EMBL/GenBank/DDBJ databases">
        <title>Aeromonas salmonicida phage Aes508 complete genome.</title>
        <authorList>
            <person name="Petrov V.M."/>
            <person name="Ratnayaka S."/>
            <person name="Karam J.D."/>
        </authorList>
    </citation>
    <scope>NUCLEOTIDE SEQUENCE [LARGE SCALE GENOMIC DNA]</scope>
</reference>
<dbReference type="Gene3D" id="3.40.50.300">
    <property type="entry name" value="P-loop containing nucleotide triphosphate hydrolases"/>
    <property type="match status" value="1"/>
</dbReference>
<name>J7KIN4_9CAUD</name>
<protein>
    <submittedName>
        <fullName evidence="1">Uncharacterized protein</fullName>
    </submittedName>
</protein>
<dbReference type="RefSeq" id="YP_007010904.1">
    <property type="nucleotide sequence ID" value="NC_019543.1"/>
</dbReference>
<accession>J7KIN4</accession>
<gene>
    <name evidence="1" type="ORF">Aes508_215</name>
</gene>
<evidence type="ECO:0000313" key="1">
    <source>
        <dbReference type="EMBL" id="AFQ97297.1"/>
    </source>
</evidence>